<dbReference type="InterPro" id="IPR013378">
    <property type="entry name" value="InlB-like_B-rpt"/>
</dbReference>
<name>A0ABU0E1L6_9FIRM</name>
<evidence type="ECO:0000313" key="2">
    <source>
        <dbReference type="EMBL" id="MDQ0360781.1"/>
    </source>
</evidence>
<dbReference type="RefSeq" id="WP_307406937.1">
    <property type="nucleotide sequence ID" value="NZ_JAUSUR010000002.1"/>
</dbReference>
<accession>A0ABU0E1L6</accession>
<evidence type="ECO:0000256" key="1">
    <source>
        <dbReference type="SAM" id="Phobius"/>
    </source>
</evidence>
<keyword evidence="1" id="KW-1133">Transmembrane helix</keyword>
<keyword evidence="1" id="KW-0472">Membrane</keyword>
<gene>
    <name evidence="2" type="ORF">J2S15_001526</name>
</gene>
<dbReference type="Proteomes" id="UP001230220">
    <property type="component" value="Unassembled WGS sequence"/>
</dbReference>
<comment type="caution">
    <text evidence="2">The sequence shown here is derived from an EMBL/GenBank/DDBJ whole genome shotgun (WGS) entry which is preliminary data.</text>
</comment>
<dbReference type="Pfam" id="PF09479">
    <property type="entry name" value="Flg_new"/>
    <property type="match status" value="2"/>
</dbReference>
<organism evidence="2 3">
    <name type="scientific">Breznakia pachnodae</name>
    <dbReference type="NCBI Taxonomy" id="265178"/>
    <lineage>
        <taxon>Bacteria</taxon>
        <taxon>Bacillati</taxon>
        <taxon>Bacillota</taxon>
        <taxon>Erysipelotrichia</taxon>
        <taxon>Erysipelotrichales</taxon>
        <taxon>Erysipelotrichaceae</taxon>
        <taxon>Breznakia</taxon>
    </lineage>
</organism>
<reference evidence="2 3" key="1">
    <citation type="submission" date="2023-07" db="EMBL/GenBank/DDBJ databases">
        <title>Genomic Encyclopedia of Type Strains, Phase IV (KMG-IV): sequencing the most valuable type-strain genomes for metagenomic binning, comparative biology and taxonomic classification.</title>
        <authorList>
            <person name="Goeker M."/>
        </authorList>
    </citation>
    <scope>NUCLEOTIDE SEQUENCE [LARGE SCALE GENOMIC DNA]</scope>
    <source>
        <strain evidence="2 3">DSM 16784</strain>
    </source>
</reference>
<dbReference type="EMBL" id="JAUSUR010000002">
    <property type="protein sequence ID" value="MDQ0360781.1"/>
    <property type="molecule type" value="Genomic_DNA"/>
</dbReference>
<keyword evidence="3" id="KW-1185">Reference proteome</keyword>
<sequence>MKKIKVIAIVIVFFIVPIQNIKAEDTITLTFYNENNQIAKVIEASYGSKFEIPTCLKEGYNFHGYNTKADGSGESLNSNIALKSQSYYPVFTPYIYTVSYYVNDSLYHQEQVTHGSNAPNITVPTTDGMAFSGWDGLLNITEDRNLYAVYSEIEVDEVTAKESVDPTKGINYKRIEVKEYSNEIQESEIAESNNIENQTVTVQLTKNINIDKTPLLIGVFLLLFVLTILFLKFKNKIRTRRM</sequence>
<protein>
    <submittedName>
        <fullName evidence="2">Uncharacterized protein</fullName>
    </submittedName>
</protein>
<proteinExistence type="predicted"/>
<feature type="transmembrane region" description="Helical" evidence="1">
    <location>
        <begin position="215"/>
        <end position="233"/>
    </location>
</feature>
<evidence type="ECO:0000313" key="3">
    <source>
        <dbReference type="Proteomes" id="UP001230220"/>
    </source>
</evidence>
<keyword evidence="1" id="KW-0812">Transmembrane</keyword>